<sequence>MYVTELVRDWLLVENPRVAELDERAYLIGLQPGVTSLREAAFSVWLQFSDETATLVSAFDPAPYSLRLSSLADTVVTVTPGPTQRVVAQGDGGGPLLRAELLVSTCPAQKQAANERGGGGGGGGEGLRG</sequence>
<reference evidence="3" key="1">
    <citation type="submission" date="2021-01" db="EMBL/GenBank/DDBJ databases">
        <title>A chromosome-scale assembly of European eel, Anguilla anguilla.</title>
        <authorList>
            <person name="Henkel C."/>
            <person name="Jong-Raadsen S.A."/>
            <person name="Dufour S."/>
            <person name="Weltzien F.-A."/>
            <person name="Palstra A.P."/>
            <person name="Pelster B."/>
            <person name="Spaink H.P."/>
            <person name="Van Den Thillart G.E."/>
            <person name="Jansen H."/>
            <person name="Zahm M."/>
            <person name="Klopp C."/>
            <person name="Cedric C."/>
            <person name="Louis A."/>
            <person name="Berthelot C."/>
            <person name="Parey E."/>
            <person name="Roest Crollius H."/>
            <person name="Montfort J."/>
            <person name="Robinson-Rechavi M."/>
            <person name="Bucao C."/>
            <person name="Bouchez O."/>
            <person name="Gislard M."/>
            <person name="Lluch J."/>
            <person name="Milhes M."/>
            <person name="Lampietro C."/>
            <person name="Lopez Roques C."/>
            <person name="Donnadieu C."/>
            <person name="Braasch I."/>
            <person name="Desvignes T."/>
            <person name="Postlethwait J."/>
            <person name="Bobe J."/>
            <person name="Guiguen Y."/>
            <person name="Dirks R."/>
        </authorList>
    </citation>
    <scope>NUCLEOTIDE SEQUENCE</scope>
    <source>
        <strain evidence="3">Tag_6206</strain>
        <tissue evidence="3">Liver</tissue>
    </source>
</reference>
<dbReference type="AlphaFoldDB" id="A0A9D3MIJ4"/>
<dbReference type="PANTHER" id="PTHR13388">
    <property type="entry name" value="DETONATOR, ISOFORM E"/>
    <property type="match status" value="1"/>
</dbReference>
<evidence type="ECO:0000256" key="1">
    <source>
        <dbReference type="SAM" id="MobiDB-lite"/>
    </source>
</evidence>
<feature type="domain" description="Transmembrane protein TMEM132 sixth" evidence="2">
    <location>
        <begin position="38"/>
        <end position="104"/>
    </location>
</feature>
<protein>
    <recommendedName>
        <fullName evidence="2">Transmembrane protein TMEM132 sixth domain-containing protein</fullName>
    </recommendedName>
</protein>
<dbReference type="InterPro" id="IPR055424">
    <property type="entry name" value="Ig_TMEM132_6th"/>
</dbReference>
<name>A0A9D3MIJ4_ANGAN</name>
<organism evidence="3 4">
    <name type="scientific">Anguilla anguilla</name>
    <name type="common">European freshwater eel</name>
    <name type="synonym">Muraena anguilla</name>
    <dbReference type="NCBI Taxonomy" id="7936"/>
    <lineage>
        <taxon>Eukaryota</taxon>
        <taxon>Metazoa</taxon>
        <taxon>Chordata</taxon>
        <taxon>Craniata</taxon>
        <taxon>Vertebrata</taxon>
        <taxon>Euteleostomi</taxon>
        <taxon>Actinopterygii</taxon>
        <taxon>Neopterygii</taxon>
        <taxon>Teleostei</taxon>
        <taxon>Anguilliformes</taxon>
        <taxon>Anguillidae</taxon>
        <taxon>Anguilla</taxon>
    </lineage>
</organism>
<dbReference type="InterPro" id="IPR026307">
    <property type="entry name" value="TMEM132"/>
</dbReference>
<comment type="caution">
    <text evidence="3">The sequence shown here is derived from an EMBL/GenBank/DDBJ whole genome shotgun (WGS) entry which is preliminary data.</text>
</comment>
<dbReference type="EMBL" id="JAFIRN010000005">
    <property type="protein sequence ID" value="KAG5849574.1"/>
    <property type="molecule type" value="Genomic_DNA"/>
</dbReference>
<evidence type="ECO:0000313" key="3">
    <source>
        <dbReference type="EMBL" id="KAG5849574.1"/>
    </source>
</evidence>
<dbReference type="Pfam" id="PF23487">
    <property type="entry name" value="Ig_TMEM132_6th"/>
    <property type="match status" value="1"/>
</dbReference>
<keyword evidence="4" id="KW-1185">Reference proteome</keyword>
<evidence type="ECO:0000313" key="4">
    <source>
        <dbReference type="Proteomes" id="UP001044222"/>
    </source>
</evidence>
<proteinExistence type="predicted"/>
<accession>A0A9D3MIJ4</accession>
<feature type="region of interest" description="Disordered" evidence="1">
    <location>
        <begin position="109"/>
        <end position="129"/>
    </location>
</feature>
<dbReference type="Proteomes" id="UP001044222">
    <property type="component" value="Unassembled WGS sequence"/>
</dbReference>
<feature type="compositionally biased region" description="Gly residues" evidence="1">
    <location>
        <begin position="116"/>
        <end position="129"/>
    </location>
</feature>
<gene>
    <name evidence="3" type="ORF">ANANG_G00112380</name>
</gene>
<evidence type="ECO:0000259" key="2">
    <source>
        <dbReference type="Pfam" id="PF23487"/>
    </source>
</evidence>
<dbReference type="PANTHER" id="PTHR13388:SF29">
    <property type="entry name" value="TRANSMEMBRANE PROTEIN 132C ISOFORM X1"/>
    <property type="match status" value="1"/>
</dbReference>